<evidence type="ECO:0000259" key="1">
    <source>
        <dbReference type="Pfam" id="PF06985"/>
    </source>
</evidence>
<dbReference type="Proteomes" id="UP000005206">
    <property type="component" value="Chromosome 6"/>
</dbReference>
<feature type="domain" description="Heterokaryon incompatibility" evidence="1">
    <location>
        <begin position="46"/>
        <end position="208"/>
    </location>
</feature>
<dbReference type="PANTHER" id="PTHR24148:SF73">
    <property type="entry name" value="HET DOMAIN PROTEIN (AFU_ORTHOLOGUE AFUA_8G01020)"/>
    <property type="match status" value="1"/>
</dbReference>
<dbReference type="KEGG" id="nhe:NECHADRAFT_23734"/>
<dbReference type="PANTHER" id="PTHR24148">
    <property type="entry name" value="ANKYRIN REPEAT DOMAIN-CONTAINING PROTEIN 39 HOMOLOG-RELATED"/>
    <property type="match status" value="1"/>
</dbReference>
<name>C7ZA18_FUSV7</name>
<dbReference type="eggNOG" id="ENOG502SJH2">
    <property type="taxonomic scope" value="Eukaryota"/>
</dbReference>
<organism evidence="2 3">
    <name type="scientific">Fusarium vanettenii (strain ATCC MYA-4622 / CBS 123669 / FGSC 9596 / NRRL 45880 / 77-13-4)</name>
    <name type="common">Fusarium solani subsp. pisi</name>
    <dbReference type="NCBI Taxonomy" id="660122"/>
    <lineage>
        <taxon>Eukaryota</taxon>
        <taxon>Fungi</taxon>
        <taxon>Dikarya</taxon>
        <taxon>Ascomycota</taxon>
        <taxon>Pezizomycotina</taxon>
        <taxon>Sordariomycetes</taxon>
        <taxon>Hypocreomycetidae</taxon>
        <taxon>Hypocreales</taxon>
        <taxon>Nectriaceae</taxon>
        <taxon>Fusarium</taxon>
        <taxon>Fusarium solani species complex</taxon>
        <taxon>Fusarium vanettenii</taxon>
    </lineage>
</organism>
<sequence length="497" mass="56566">MSSESIYTSLSDPDTIRILEIGLLHPGSNQLSGRLTIESLHDQPDYVALSYVWGTSSSDDPLIDINGHSFQVTQSLFQAIKALVSDTKIRIWIDQICINQNDNTEKAHQVQLMSKIYSQARLVVGWLGHEADESNLAMASLSYVNRLSREIMDEDSKQSPPPYELRNDKDSYSEIYHDIIDPTGGKLGTACHTLVQRPWFCRLWIVQEVALAKELELRCGSSSISGEEFFRAIQICTWECENPQDRLNGLFGVAFRHDPVSAWFKPSSSMSGPELFTMFATEHIRVTGNLDILHFTGCENASTQVEQEADVLRPFPVITPLNDLASWVPDWRVKMRPLPLLTSVQDNIWVNFSATASEPDYSLDRTSQTLHVRAIEVDKVKMRGLQYHPFSSHSADFVDGCFLEWLELVKNYIGSTQTESMFPFTMTMDRKVAIPGRSPNCFDPNTILDHLERHAQEVASGKYHEKNKDCWRETIGPVIEFRYLAEELCRYRVLFVT</sequence>
<dbReference type="VEuPathDB" id="FungiDB:NECHADRAFT_23734"/>
<gene>
    <name evidence="2" type="ORF">NECHADRAFT_23734</name>
</gene>
<dbReference type="RefSeq" id="XP_003045313.1">
    <property type="nucleotide sequence ID" value="XM_003045267.1"/>
</dbReference>
<feature type="non-terminal residue" evidence="2">
    <location>
        <position position="1"/>
    </location>
</feature>
<dbReference type="GeneID" id="9672268"/>
<evidence type="ECO:0000313" key="2">
    <source>
        <dbReference type="EMBL" id="EEU39600.1"/>
    </source>
</evidence>
<dbReference type="InParanoid" id="C7ZA18"/>
<evidence type="ECO:0000313" key="3">
    <source>
        <dbReference type="Proteomes" id="UP000005206"/>
    </source>
</evidence>
<dbReference type="InterPro" id="IPR010730">
    <property type="entry name" value="HET"/>
</dbReference>
<dbReference type="OrthoDB" id="2157530at2759"/>
<dbReference type="OMA" id="PDWRVQS"/>
<feature type="non-terminal residue" evidence="2">
    <location>
        <position position="497"/>
    </location>
</feature>
<accession>C7ZA18</accession>
<dbReference type="EMBL" id="GG698912">
    <property type="protein sequence ID" value="EEU39600.1"/>
    <property type="molecule type" value="Genomic_DNA"/>
</dbReference>
<dbReference type="Pfam" id="PF06985">
    <property type="entry name" value="HET"/>
    <property type="match status" value="1"/>
</dbReference>
<dbReference type="AlphaFoldDB" id="C7ZA18"/>
<proteinExistence type="predicted"/>
<dbReference type="STRING" id="660122.C7ZA18"/>
<protein>
    <recommendedName>
        <fullName evidence="1">Heterokaryon incompatibility domain-containing protein</fullName>
    </recommendedName>
</protein>
<dbReference type="HOGENOM" id="CLU_004184_7_2_1"/>
<dbReference type="InterPro" id="IPR052895">
    <property type="entry name" value="HetReg/Transcr_Mod"/>
</dbReference>
<keyword evidence="3" id="KW-1185">Reference proteome</keyword>
<reference evidence="2 3" key="1">
    <citation type="journal article" date="2009" name="PLoS Genet.">
        <title>The genome of Nectria haematococca: contribution of supernumerary chromosomes to gene expansion.</title>
        <authorList>
            <person name="Coleman J.J."/>
            <person name="Rounsley S.D."/>
            <person name="Rodriguez-Carres M."/>
            <person name="Kuo A."/>
            <person name="Wasmann C.C."/>
            <person name="Grimwood J."/>
            <person name="Schmutz J."/>
            <person name="Taga M."/>
            <person name="White G.J."/>
            <person name="Zhou S."/>
            <person name="Schwartz D.C."/>
            <person name="Freitag M."/>
            <person name="Ma L.J."/>
            <person name="Danchin E.G."/>
            <person name="Henrissat B."/>
            <person name="Coutinho P.M."/>
            <person name="Nelson D.R."/>
            <person name="Straney D."/>
            <person name="Napoli C.A."/>
            <person name="Barker B.M."/>
            <person name="Gribskov M."/>
            <person name="Rep M."/>
            <person name="Kroken S."/>
            <person name="Molnar I."/>
            <person name="Rensing C."/>
            <person name="Kennell J.C."/>
            <person name="Zamora J."/>
            <person name="Farman M.L."/>
            <person name="Selker E.U."/>
            <person name="Salamov A."/>
            <person name="Shapiro H."/>
            <person name="Pangilinan J."/>
            <person name="Lindquist E."/>
            <person name="Lamers C."/>
            <person name="Grigoriev I.V."/>
            <person name="Geiser D.M."/>
            <person name="Covert S.F."/>
            <person name="Temporini E."/>
            <person name="Vanetten H.D."/>
        </authorList>
    </citation>
    <scope>NUCLEOTIDE SEQUENCE [LARGE SCALE GENOMIC DNA]</scope>
    <source>
        <strain evidence="3">ATCC MYA-4622 / CBS 123669 / FGSC 9596 / NRRL 45880 / 77-13-4</strain>
    </source>
</reference>